<protein>
    <recommendedName>
        <fullName evidence="9">mRNA export factor GLE1</fullName>
    </recommendedName>
    <alternativeName>
        <fullName evidence="10">Nucleoporin GLE1</fullName>
    </alternativeName>
</protein>
<dbReference type="PANTHER" id="PTHR12960:SF0">
    <property type="entry name" value="MRNA EXPORT FACTOR GLE1"/>
    <property type="match status" value="1"/>
</dbReference>
<keyword evidence="13" id="KW-1185">Reference proteome</keyword>
<comment type="caution">
    <text evidence="12">The sequence shown here is derived from an EMBL/GenBank/DDBJ whole genome shotgun (WGS) entry which is preliminary data.</text>
</comment>
<dbReference type="GO" id="GO:0015031">
    <property type="term" value="P:protein transport"/>
    <property type="evidence" value="ECO:0007669"/>
    <property type="project" value="UniProtKB-KW"/>
</dbReference>
<feature type="compositionally biased region" description="Polar residues" evidence="11">
    <location>
        <begin position="1"/>
        <end position="14"/>
    </location>
</feature>
<evidence type="ECO:0000256" key="9">
    <source>
        <dbReference type="ARBA" id="ARBA00026227"/>
    </source>
</evidence>
<dbReference type="EMBL" id="MCGT01000011">
    <property type="protein sequence ID" value="ORX55615.1"/>
    <property type="molecule type" value="Genomic_DNA"/>
</dbReference>
<evidence type="ECO:0000256" key="7">
    <source>
        <dbReference type="ARBA" id="ARBA00023132"/>
    </source>
</evidence>
<dbReference type="GO" id="GO:0016973">
    <property type="term" value="P:poly(A)+ mRNA export from nucleus"/>
    <property type="evidence" value="ECO:0007669"/>
    <property type="project" value="InterPro"/>
</dbReference>
<evidence type="ECO:0000313" key="12">
    <source>
        <dbReference type="EMBL" id="ORX55615.1"/>
    </source>
</evidence>
<gene>
    <name evidence="12" type="ORF">DM01DRAFT_1335005</name>
</gene>
<evidence type="ECO:0000256" key="1">
    <source>
        <dbReference type="ARBA" id="ARBA00004567"/>
    </source>
</evidence>
<evidence type="ECO:0000313" key="13">
    <source>
        <dbReference type="Proteomes" id="UP000242146"/>
    </source>
</evidence>
<proteinExistence type="inferred from homology"/>
<keyword evidence="7" id="KW-0906">Nuclear pore complex</keyword>
<dbReference type="OrthoDB" id="420884at2759"/>
<accession>A0A1X2GJU9</accession>
<evidence type="ECO:0000256" key="6">
    <source>
        <dbReference type="ARBA" id="ARBA00023010"/>
    </source>
</evidence>
<keyword evidence="4" id="KW-0509">mRNA transport</keyword>
<comment type="subcellular location">
    <subcellularLocation>
        <location evidence="1">Nucleus</location>
        <location evidence="1">Nuclear pore complex</location>
    </subcellularLocation>
</comment>
<dbReference type="GO" id="GO:0005543">
    <property type="term" value="F:phospholipid binding"/>
    <property type="evidence" value="ECO:0007669"/>
    <property type="project" value="TreeGrafter"/>
</dbReference>
<dbReference type="Pfam" id="PF07817">
    <property type="entry name" value="GLE1"/>
    <property type="match status" value="1"/>
</dbReference>
<dbReference type="GO" id="GO:0031369">
    <property type="term" value="F:translation initiation factor binding"/>
    <property type="evidence" value="ECO:0007669"/>
    <property type="project" value="TreeGrafter"/>
</dbReference>
<evidence type="ECO:0000256" key="11">
    <source>
        <dbReference type="SAM" id="MobiDB-lite"/>
    </source>
</evidence>
<feature type="compositionally biased region" description="Basic and acidic residues" evidence="11">
    <location>
        <begin position="56"/>
        <end position="70"/>
    </location>
</feature>
<keyword evidence="6" id="KW-0811">Translocation</keyword>
<organism evidence="12 13">
    <name type="scientific">Hesseltinella vesiculosa</name>
    <dbReference type="NCBI Taxonomy" id="101127"/>
    <lineage>
        <taxon>Eukaryota</taxon>
        <taxon>Fungi</taxon>
        <taxon>Fungi incertae sedis</taxon>
        <taxon>Mucoromycota</taxon>
        <taxon>Mucoromycotina</taxon>
        <taxon>Mucoromycetes</taxon>
        <taxon>Mucorales</taxon>
        <taxon>Cunninghamellaceae</taxon>
        <taxon>Hesseltinella</taxon>
    </lineage>
</organism>
<feature type="region of interest" description="Disordered" evidence="11">
    <location>
        <begin position="146"/>
        <end position="169"/>
    </location>
</feature>
<sequence length="501" mass="57391">MIQTRYNPVTYSAPSDSESSDDETVESFIKLTISSKNPCQPQVHYHSSCRHYGKATHHDSQSKKDDNDSRARLKLHQISLAKARNLVQEQNKKRQHEELQRLKQHISSLNSQFNQQQTDLEKDFATYKASKTKVVDDAIAVDKKNQEEEMKNKAAAKEKEEKEAKEKEALAEKNKALALKNKAEAEATAQKNKKLSSNRGGASSTGLEEYKKHMKVIENYKTVIKPKLDSNEAFRKQCFEARRLIKRTVAQIQYKSQVILDKWKVLENHLLKVKSQSEDAYHVLLNYLGKALLLQVRQEVDGAAFSAYFLAKMTALLCGSVPDLKDYIYGRLLKRCPYLVPNFFDDNPNLDHSAIKRLLHYQYDEQKNEFQPFLQHATQQRCYVMFFAALITTTTNGPGLPNNPFAIGLGWTWFARMLNMAQREINPLLLHGFLEIAGRHLLAAYPQQFPKALRLLYDQVIPTIPVHHAKDNVGAITSLKIYLEDYFQTGMLTPIPEVPPK</sequence>
<dbReference type="AlphaFoldDB" id="A0A1X2GJU9"/>
<dbReference type="GO" id="GO:0000822">
    <property type="term" value="F:inositol hexakisphosphate binding"/>
    <property type="evidence" value="ECO:0007669"/>
    <property type="project" value="TreeGrafter"/>
</dbReference>
<dbReference type="GO" id="GO:0044614">
    <property type="term" value="C:nuclear pore cytoplasmic filaments"/>
    <property type="evidence" value="ECO:0007669"/>
    <property type="project" value="TreeGrafter"/>
</dbReference>
<evidence type="ECO:0000256" key="8">
    <source>
        <dbReference type="ARBA" id="ARBA00023242"/>
    </source>
</evidence>
<feature type="region of interest" description="Disordered" evidence="11">
    <location>
        <begin position="50"/>
        <end position="70"/>
    </location>
</feature>
<feature type="region of interest" description="Disordered" evidence="11">
    <location>
        <begin position="1"/>
        <end position="26"/>
    </location>
</feature>
<evidence type="ECO:0000256" key="5">
    <source>
        <dbReference type="ARBA" id="ARBA00022927"/>
    </source>
</evidence>
<reference evidence="12 13" key="1">
    <citation type="submission" date="2016-07" db="EMBL/GenBank/DDBJ databases">
        <title>Pervasive Adenine N6-methylation of Active Genes in Fungi.</title>
        <authorList>
            <consortium name="DOE Joint Genome Institute"/>
            <person name="Mondo S.J."/>
            <person name="Dannebaum R.O."/>
            <person name="Kuo R.C."/>
            <person name="Labutti K."/>
            <person name="Haridas S."/>
            <person name="Kuo A."/>
            <person name="Salamov A."/>
            <person name="Ahrendt S.R."/>
            <person name="Lipzen A."/>
            <person name="Sullivan W."/>
            <person name="Andreopoulos W.B."/>
            <person name="Clum A."/>
            <person name="Lindquist E."/>
            <person name="Daum C."/>
            <person name="Ramamoorthy G.K."/>
            <person name="Gryganskyi A."/>
            <person name="Culley D."/>
            <person name="Magnuson J.K."/>
            <person name="James T.Y."/>
            <person name="O'Malley M.A."/>
            <person name="Stajich J.E."/>
            <person name="Spatafora J.W."/>
            <person name="Visel A."/>
            <person name="Grigoriev I.V."/>
        </authorList>
    </citation>
    <scope>NUCLEOTIDE SEQUENCE [LARGE SCALE GENOMIC DNA]</scope>
    <source>
        <strain evidence="12 13">NRRL 3301</strain>
    </source>
</reference>
<evidence type="ECO:0000256" key="3">
    <source>
        <dbReference type="ARBA" id="ARBA00022448"/>
    </source>
</evidence>
<dbReference type="Proteomes" id="UP000242146">
    <property type="component" value="Unassembled WGS sequence"/>
</dbReference>
<name>A0A1X2GJU9_9FUNG</name>
<keyword evidence="5" id="KW-0653">Protein transport</keyword>
<dbReference type="GO" id="GO:0005737">
    <property type="term" value="C:cytoplasm"/>
    <property type="evidence" value="ECO:0007669"/>
    <property type="project" value="TreeGrafter"/>
</dbReference>
<evidence type="ECO:0000256" key="10">
    <source>
        <dbReference type="ARBA" id="ARBA00029983"/>
    </source>
</evidence>
<dbReference type="Gene3D" id="1.25.40.510">
    <property type="entry name" value="GLE1-like"/>
    <property type="match status" value="1"/>
</dbReference>
<dbReference type="InterPro" id="IPR038506">
    <property type="entry name" value="GLE1-like_sf"/>
</dbReference>
<evidence type="ECO:0000256" key="2">
    <source>
        <dbReference type="ARBA" id="ARBA00011056"/>
    </source>
</evidence>
<keyword evidence="8" id="KW-0539">Nucleus</keyword>
<dbReference type="PANTHER" id="PTHR12960">
    <property type="entry name" value="GLE-1-RELATED"/>
    <property type="match status" value="1"/>
</dbReference>
<dbReference type="InterPro" id="IPR012476">
    <property type="entry name" value="GLE1"/>
</dbReference>
<evidence type="ECO:0000256" key="4">
    <source>
        <dbReference type="ARBA" id="ARBA00022816"/>
    </source>
</evidence>
<comment type="similarity">
    <text evidence="2">Belongs to the GLE1 family.</text>
</comment>
<dbReference type="STRING" id="101127.A0A1X2GJU9"/>
<feature type="region of interest" description="Disordered" evidence="11">
    <location>
        <begin position="183"/>
        <end position="205"/>
    </location>
</feature>
<keyword evidence="3" id="KW-0813">Transport</keyword>